<feature type="domain" description="G-patch" evidence="2">
    <location>
        <begin position="915"/>
        <end position="959"/>
    </location>
</feature>
<dbReference type="PANTHER" id="PTHR47423:SF2">
    <property type="entry name" value="PROTEIN SQS1"/>
    <property type="match status" value="1"/>
</dbReference>
<gene>
    <name evidence="4" type="ORF">APUTEX25_005802</name>
</gene>
<feature type="compositionally biased region" description="Low complexity" evidence="1">
    <location>
        <begin position="195"/>
        <end position="210"/>
    </location>
</feature>
<dbReference type="GO" id="GO:0003676">
    <property type="term" value="F:nucleic acid binding"/>
    <property type="evidence" value="ECO:0007669"/>
    <property type="project" value="InterPro"/>
</dbReference>
<organism evidence="4 5">
    <name type="scientific">Auxenochlorella protothecoides</name>
    <name type="common">Green microalga</name>
    <name type="synonym">Chlorella protothecoides</name>
    <dbReference type="NCBI Taxonomy" id="3075"/>
    <lineage>
        <taxon>Eukaryota</taxon>
        <taxon>Viridiplantae</taxon>
        <taxon>Chlorophyta</taxon>
        <taxon>core chlorophytes</taxon>
        <taxon>Trebouxiophyceae</taxon>
        <taxon>Chlorellales</taxon>
        <taxon>Chlorellaceae</taxon>
        <taxon>Auxenochlorella</taxon>
    </lineage>
</organism>
<dbReference type="SUPFAM" id="SSF68906">
    <property type="entry name" value="SAP domain"/>
    <property type="match status" value="1"/>
</dbReference>
<dbReference type="AlphaFoldDB" id="A0A3M7KZ52"/>
<feature type="region of interest" description="Disordered" evidence="1">
    <location>
        <begin position="867"/>
        <end position="891"/>
    </location>
</feature>
<dbReference type="InterPro" id="IPR000467">
    <property type="entry name" value="G_patch_dom"/>
</dbReference>
<dbReference type="EMBL" id="QOKY01000159">
    <property type="protein sequence ID" value="RMZ55761.1"/>
    <property type="molecule type" value="Genomic_DNA"/>
</dbReference>
<feature type="domain" description="SAP" evidence="3">
    <location>
        <begin position="22"/>
        <end position="56"/>
    </location>
</feature>
<dbReference type="Pfam" id="PF01585">
    <property type="entry name" value="G-patch"/>
    <property type="match status" value="1"/>
</dbReference>
<dbReference type="PROSITE" id="PS50174">
    <property type="entry name" value="G_PATCH"/>
    <property type="match status" value="1"/>
</dbReference>
<evidence type="ECO:0000259" key="2">
    <source>
        <dbReference type="PROSITE" id="PS50174"/>
    </source>
</evidence>
<evidence type="ECO:0000259" key="3">
    <source>
        <dbReference type="PROSITE" id="PS50800"/>
    </source>
</evidence>
<protein>
    <recommendedName>
        <fullName evidence="6">G-patch domain-containing protein</fullName>
    </recommendedName>
</protein>
<evidence type="ECO:0000313" key="4">
    <source>
        <dbReference type="EMBL" id="RMZ55761.1"/>
    </source>
</evidence>
<feature type="region of interest" description="Disordered" evidence="1">
    <location>
        <begin position="192"/>
        <end position="306"/>
    </location>
</feature>
<evidence type="ECO:0008006" key="6">
    <source>
        <dbReference type="Google" id="ProtNLM"/>
    </source>
</evidence>
<dbReference type="Pfam" id="PF02037">
    <property type="entry name" value="SAP"/>
    <property type="match status" value="1"/>
</dbReference>
<dbReference type="InterPro" id="IPR036361">
    <property type="entry name" value="SAP_dom_sf"/>
</dbReference>
<feature type="region of interest" description="Disordered" evidence="1">
    <location>
        <begin position="462"/>
        <end position="486"/>
    </location>
</feature>
<dbReference type="PANTHER" id="PTHR47423">
    <property type="entry name" value="G-PATCH DOMAIN CONTAINING PROTEIN"/>
    <property type="match status" value="1"/>
</dbReference>
<proteinExistence type="predicted"/>
<accession>A0A3M7KZ52</accession>
<dbReference type="InterPro" id="IPR003034">
    <property type="entry name" value="SAP_dom"/>
</dbReference>
<name>A0A3M7KZ52_AUXPR</name>
<dbReference type="Proteomes" id="UP000279271">
    <property type="component" value="Unassembled WGS sequence"/>
</dbReference>
<feature type="non-terminal residue" evidence="4">
    <location>
        <position position="1"/>
    </location>
</feature>
<feature type="compositionally biased region" description="Polar residues" evidence="1">
    <location>
        <begin position="218"/>
        <end position="240"/>
    </location>
</feature>
<evidence type="ECO:0000256" key="1">
    <source>
        <dbReference type="SAM" id="MobiDB-lite"/>
    </source>
</evidence>
<sequence>PPGCPPPAHDARWPAPAVRAQLLRFRVPELQEVAERLRLDKRGRKAQLQSRLLAYLGLEEGPDTYMAEVLAAVSRFPDIEEVELGADGRWRPVGRACGPFDIGDGVEGAAAAIAGAASGMPAGSARVKAEADAAEGAPGSGGDDGAASLAVDSETDEEEELRAAAAAVKNLARPQKRAAPEVIDLLDSSDDEMAAARAPRPVPPATANARAPPPSPPTMESSGSGASRYQQPSAPSGASTSLRPLSHAAPAPPHSRVLGSVEAGQQQGDPPGSCLQPTSGFTLASGGGDGSSGFLPPRSLAAPAGNPVCTPPLPLAPPNEVTLPVPRQVGASRLRLPPQPPHHLPDHLLDAAAGAQLSPSTRAAANAAREAAAASRAFGAVPMHGLGPPDWAGLQASGYDACMAPASGALPTWDPFQALARGKKKLVHGGRSQAWLDRQDSDTRLIMEDLLENSAFEDIVKPSTSEGGYSSNISEDTSTGLGNSTARKGYKADLSMETTEAKRAARSMARGFDLAAVDAYFRHAVETGLERGDLPGVKRLELCQVRALASLYGLEIGGSPSQPAFAATPRTVLPAGRAAAAAEIMLHQFSLRARFGAALLLAEGKATGKEKAGRRDSRESVVNRFAEVYARELGLRAPRWDEELVGERAVAARRLAAELGRGRPGAEEAVQALVERGEVIAVGKKAAKKKKAAGKHPSIPPAGLAAKPMVRFVSAGTLLDNGPSILQPLKPATWEDGAGEAAQAHPDSGASKARLVLDARLAGGEGLAAELLPVLEDTAGGGGEGSAPLYHSTARGLALRRAAAVAAVTAPMQQLSLGLTKGPGLVTLAGSDEEVSALLALQPMMTKQEAKAARKKAARKEKLALEGRAAAGLPPPPKAPQHGGGARIEAIPLPPRKDKQKVAKNMGYGQFERHTTGIGSKLLSKWGFAGEGAGLGKDGVGLTEPLLVSQRARQRGLGA</sequence>
<dbReference type="SMART" id="SM00443">
    <property type="entry name" value="G_patch"/>
    <property type="match status" value="1"/>
</dbReference>
<dbReference type="PROSITE" id="PS50800">
    <property type="entry name" value="SAP"/>
    <property type="match status" value="1"/>
</dbReference>
<evidence type="ECO:0000313" key="5">
    <source>
        <dbReference type="Proteomes" id="UP000279271"/>
    </source>
</evidence>
<comment type="caution">
    <text evidence="4">The sequence shown here is derived from an EMBL/GenBank/DDBJ whole genome shotgun (WGS) entry which is preliminary data.</text>
</comment>
<feature type="region of interest" description="Disordered" evidence="1">
    <location>
        <begin position="129"/>
        <end position="159"/>
    </location>
</feature>
<reference evidence="5" key="1">
    <citation type="journal article" date="2018" name="Algal Res.">
        <title>Characterization of plant carbon substrate utilization by Auxenochlorella protothecoides.</title>
        <authorList>
            <person name="Vogler B.W."/>
            <person name="Starkenburg S.R."/>
            <person name="Sudasinghe N."/>
            <person name="Schambach J.Y."/>
            <person name="Rollin J.A."/>
            <person name="Pattathil S."/>
            <person name="Barry A.N."/>
        </authorList>
    </citation>
    <scope>NUCLEOTIDE SEQUENCE [LARGE SCALE GENOMIC DNA]</scope>
    <source>
        <strain evidence="5">UTEX 25</strain>
    </source>
</reference>
<dbReference type="SMART" id="SM00513">
    <property type="entry name" value="SAP"/>
    <property type="match status" value="1"/>
</dbReference>